<feature type="region of interest" description="Disordered" evidence="1">
    <location>
        <begin position="290"/>
        <end position="327"/>
    </location>
</feature>
<feature type="transmembrane region" description="Helical" evidence="2">
    <location>
        <begin position="174"/>
        <end position="198"/>
    </location>
</feature>
<comment type="caution">
    <text evidence="3">The sequence shown here is derived from an EMBL/GenBank/DDBJ whole genome shotgun (WGS) entry which is preliminary data.</text>
</comment>
<keyword evidence="2" id="KW-0472">Membrane</keyword>
<reference evidence="3 4" key="1">
    <citation type="submission" date="2017-12" db="EMBL/GenBank/DDBJ databases">
        <title>Corynebacterium mastitidis 16-1433 Genome.</title>
        <authorList>
            <person name="Gulvik C.A."/>
        </authorList>
    </citation>
    <scope>NUCLEOTIDE SEQUENCE [LARGE SCALE GENOMIC DNA]</scope>
    <source>
        <strain evidence="3 4">16-1433</strain>
    </source>
</reference>
<keyword evidence="2" id="KW-0812">Transmembrane</keyword>
<proteinExistence type="predicted"/>
<sequence>MSSPESVENSEEPAQGPEEWSLDHPELGEIRVYVGSEQQLREVDPGFPAAKDSDDEGDSGDGDGSEAELKEKVDAMFPGIVVRREGVVVARLKSMNEKKISLVTGKAPKDGEYTTILLAPSRPRLRIETGFFDRWLKAAYVEDADGGTVDIIPPAGSRAEKYYRAMEKSSWKRLVYPLVGGMGKAGWAVAVLVAGPLIGKIIEWLLSLLPDYSLPSIPWPDVSLPSVSIPWPDISLPRIPWPDIPWPSITVPDWVKVIVKHEKIWFPILVGLVVGVVSLRRARKARRTRQRWRSEGGHLTPSEGEALTEGPERDDADPGGKARRAEE</sequence>
<name>A0A2N0X8E4_9CORY</name>
<feature type="region of interest" description="Disordered" evidence="1">
    <location>
        <begin position="1"/>
        <end position="28"/>
    </location>
</feature>
<accession>A0A2N0X8E4</accession>
<evidence type="ECO:0000313" key="3">
    <source>
        <dbReference type="EMBL" id="PKF68975.1"/>
    </source>
</evidence>
<evidence type="ECO:0000313" key="4">
    <source>
        <dbReference type="Proteomes" id="UP000233249"/>
    </source>
</evidence>
<evidence type="ECO:0000256" key="2">
    <source>
        <dbReference type="SAM" id="Phobius"/>
    </source>
</evidence>
<dbReference type="OrthoDB" id="4424087at2"/>
<feature type="compositionally biased region" description="Basic and acidic residues" evidence="1">
    <location>
        <begin position="310"/>
        <end position="327"/>
    </location>
</feature>
<dbReference type="RefSeq" id="WP_101173393.1">
    <property type="nucleotide sequence ID" value="NZ_JAKRKB010000005.1"/>
</dbReference>
<protein>
    <submittedName>
        <fullName evidence="3">Uncharacterized protein</fullName>
    </submittedName>
</protein>
<keyword evidence="2" id="KW-1133">Transmembrane helix</keyword>
<gene>
    <name evidence="3" type="ORF">CXB45_04510</name>
</gene>
<dbReference type="Proteomes" id="UP000233249">
    <property type="component" value="Unassembled WGS sequence"/>
</dbReference>
<dbReference type="EMBL" id="PJAF01000009">
    <property type="protein sequence ID" value="PKF68975.1"/>
    <property type="molecule type" value="Genomic_DNA"/>
</dbReference>
<feature type="region of interest" description="Disordered" evidence="1">
    <location>
        <begin position="41"/>
        <end position="66"/>
    </location>
</feature>
<evidence type="ECO:0000256" key="1">
    <source>
        <dbReference type="SAM" id="MobiDB-lite"/>
    </source>
</evidence>
<feature type="compositionally biased region" description="Acidic residues" evidence="1">
    <location>
        <begin position="53"/>
        <end position="66"/>
    </location>
</feature>
<feature type="transmembrane region" description="Helical" evidence="2">
    <location>
        <begin position="264"/>
        <end position="282"/>
    </location>
</feature>
<dbReference type="STRING" id="1121365.GCA_000375365_00397"/>
<organism evidence="3 4">
    <name type="scientific">Corynebacterium mastitidis</name>
    <dbReference type="NCBI Taxonomy" id="161890"/>
    <lineage>
        <taxon>Bacteria</taxon>
        <taxon>Bacillati</taxon>
        <taxon>Actinomycetota</taxon>
        <taxon>Actinomycetes</taxon>
        <taxon>Mycobacteriales</taxon>
        <taxon>Corynebacteriaceae</taxon>
        <taxon>Corynebacterium</taxon>
    </lineage>
</organism>
<dbReference type="AlphaFoldDB" id="A0A2N0X8E4"/>